<dbReference type="InterPro" id="IPR009050">
    <property type="entry name" value="Globin-like_sf"/>
</dbReference>
<keyword evidence="4 5" id="KW-0408">Iron</keyword>
<evidence type="ECO:0000256" key="3">
    <source>
        <dbReference type="ARBA" id="ARBA00022723"/>
    </source>
</evidence>
<keyword evidence="6" id="KW-0732">Signal</keyword>
<feature type="binding site" description="distal binding residue" evidence="5">
    <location>
        <position position="91"/>
    </location>
    <ligand>
        <name>heme</name>
        <dbReference type="ChEBI" id="CHEBI:30413"/>
    </ligand>
    <ligandPart>
        <name>Fe</name>
        <dbReference type="ChEBI" id="CHEBI:18248"/>
    </ligandPart>
</feature>
<evidence type="ECO:0000256" key="4">
    <source>
        <dbReference type="ARBA" id="ARBA00023004"/>
    </source>
</evidence>
<accession>A0A9X2KUM8</accession>
<dbReference type="GO" id="GO:0020037">
    <property type="term" value="F:heme binding"/>
    <property type="evidence" value="ECO:0007669"/>
    <property type="project" value="InterPro"/>
</dbReference>
<dbReference type="RefSeq" id="WP_253968303.1">
    <property type="nucleotide sequence ID" value="NZ_JAMFTH010000003.1"/>
</dbReference>
<keyword evidence="8" id="KW-1185">Reference proteome</keyword>
<protein>
    <submittedName>
        <fullName evidence="7">Group 1 truncated hemoglobin</fullName>
    </submittedName>
</protein>
<dbReference type="Pfam" id="PF01152">
    <property type="entry name" value="Bac_globin"/>
    <property type="match status" value="1"/>
</dbReference>
<keyword evidence="1" id="KW-0813">Transport</keyword>
<feature type="chain" id="PRO_5040894237" evidence="6">
    <location>
        <begin position="18"/>
        <end position="139"/>
    </location>
</feature>
<dbReference type="PROSITE" id="PS51257">
    <property type="entry name" value="PROKAR_LIPOPROTEIN"/>
    <property type="match status" value="1"/>
</dbReference>
<evidence type="ECO:0000313" key="8">
    <source>
        <dbReference type="Proteomes" id="UP001139319"/>
    </source>
</evidence>
<evidence type="ECO:0000256" key="5">
    <source>
        <dbReference type="PIRSR" id="PIRSR601486-1"/>
    </source>
</evidence>
<reference evidence="7" key="1">
    <citation type="submission" date="2022-05" db="EMBL/GenBank/DDBJ databases">
        <authorList>
            <person name="Sun H.-N."/>
        </authorList>
    </citation>
    <scope>NUCLEOTIDE SEQUENCE</scope>
    <source>
        <strain evidence="7">HB14</strain>
    </source>
</reference>
<sequence length="139" mass="15743">MRYILCIFVLTALLGCASGTQSPNLYQRLGGEPGVDAIVYHLIVNISQDERVIERFRGVDIERFRTGLVQYICSVSSDECQYQGDSMQVVHAGHDYTDTEFNAIVENLMKAMESQKVPTRVQNELLSILAKDYDSIVYR</sequence>
<feature type="signal peptide" evidence="6">
    <location>
        <begin position="1"/>
        <end position="17"/>
    </location>
</feature>
<dbReference type="GO" id="GO:0046872">
    <property type="term" value="F:metal ion binding"/>
    <property type="evidence" value="ECO:0007669"/>
    <property type="project" value="UniProtKB-KW"/>
</dbReference>
<dbReference type="CDD" id="cd00454">
    <property type="entry name" value="TrHb1_N"/>
    <property type="match status" value="1"/>
</dbReference>
<dbReference type="Proteomes" id="UP001139319">
    <property type="component" value="Unassembled WGS sequence"/>
</dbReference>
<dbReference type="AlphaFoldDB" id="A0A9X2KUM8"/>
<gene>
    <name evidence="7" type="ORF">M6D89_11955</name>
</gene>
<evidence type="ECO:0000256" key="6">
    <source>
        <dbReference type="SAM" id="SignalP"/>
    </source>
</evidence>
<evidence type="ECO:0000256" key="2">
    <source>
        <dbReference type="ARBA" id="ARBA00022617"/>
    </source>
</evidence>
<dbReference type="SUPFAM" id="SSF46458">
    <property type="entry name" value="Globin-like"/>
    <property type="match status" value="1"/>
</dbReference>
<dbReference type="GO" id="GO:0019825">
    <property type="term" value="F:oxygen binding"/>
    <property type="evidence" value="ECO:0007669"/>
    <property type="project" value="InterPro"/>
</dbReference>
<dbReference type="EMBL" id="JAMFTH010000003">
    <property type="protein sequence ID" value="MCP8900013.1"/>
    <property type="molecule type" value="Genomic_DNA"/>
</dbReference>
<dbReference type="InterPro" id="IPR012292">
    <property type="entry name" value="Globin/Proto"/>
</dbReference>
<evidence type="ECO:0000313" key="7">
    <source>
        <dbReference type="EMBL" id="MCP8900013.1"/>
    </source>
</evidence>
<proteinExistence type="predicted"/>
<keyword evidence="2 5" id="KW-0349">Heme</keyword>
<name>A0A9X2KUM8_9GAMM</name>
<dbReference type="Gene3D" id="1.10.490.10">
    <property type="entry name" value="Globins"/>
    <property type="match status" value="1"/>
</dbReference>
<keyword evidence="3 5" id="KW-0479">Metal-binding</keyword>
<dbReference type="InterPro" id="IPR001486">
    <property type="entry name" value="Hemoglobin_trunc"/>
</dbReference>
<reference evidence="7" key="2">
    <citation type="submission" date="2023-01" db="EMBL/GenBank/DDBJ databases">
        <title>Gilvimarinus xylanilyticus HB14 isolated from Caulerpa lentillifera aquaculture base in Hainan, China.</title>
        <authorList>
            <person name="Zhang Y.-J."/>
        </authorList>
    </citation>
    <scope>NUCLEOTIDE SEQUENCE</scope>
    <source>
        <strain evidence="7">HB14</strain>
    </source>
</reference>
<organism evidence="7 8">
    <name type="scientific">Gilvimarinus xylanilyticus</name>
    <dbReference type="NCBI Taxonomy" id="2944139"/>
    <lineage>
        <taxon>Bacteria</taxon>
        <taxon>Pseudomonadati</taxon>
        <taxon>Pseudomonadota</taxon>
        <taxon>Gammaproteobacteria</taxon>
        <taxon>Cellvibrionales</taxon>
        <taxon>Cellvibrionaceae</taxon>
        <taxon>Gilvimarinus</taxon>
    </lineage>
</organism>
<comment type="caution">
    <text evidence="7">The sequence shown here is derived from an EMBL/GenBank/DDBJ whole genome shotgun (WGS) entry which is preliminary data.</text>
</comment>
<evidence type="ECO:0000256" key="1">
    <source>
        <dbReference type="ARBA" id="ARBA00022448"/>
    </source>
</evidence>